<dbReference type="EMBL" id="CP037423">
    <property type="protein sequence ID" value="QDV44068.1"/>
    <property type="molecule type" value="Genomic_DNA"/>
</dbReference>
<accession>A0A518HT92</accession>
<dbReference type="KEGG" id="snep:Enr13x_39290"/>
<proteinExistence type="predicted"/>
<dbReference type="AlphaFoldDB" id="A0A518HT92"/>
<evidence type="ECO:0000313" key="1">
    <source>
        <dbReference type="EMBL" id="QDV44068.1"/>
    </source>
</evidence>
<dbReference type="Proteomes" id="UP000319004">
    <property type="component" value="Chromosome"/>
</dbReference>
<reference evidence="1 2" key="1">
    <citation type="submission" date="2019-03" db="EMBL/GenBank/DDBJ databases">
        <title>Deep-cultivation of Planctomycetes and their phenomic and genomic characterization uncovers novel biology.</title>
        <authorList>
            <person name="Wiegand S."/>
            <person name="Jogler M."/>
            <person name="Boedeker C."/>
            <person name="Pinto D."/>
            <person name="Vollmers J."/>
            <person name="Rivas-Marin E."/>
            <person name="Kohn T."/>
            <person name="Peeters S.H."/>
            <person name="Heuer A."/>
            <person name="Rast P."/>
            <person name="Oberbeckmann S."/>
            <person name="Bunk B."/>
            <person name="Jeske O."/>
            <person name="Meyerdierks A."/>
            <person name="Storesund J.E."/>
            <person name="Kallscheuer N."/>
            <person name="Luecker S."/>
            <person name="Lage O.M."/>
            <person name="Pohl T."/>
            <person name="Merkel B.J."/>
            <person name="Hornburger P."/>
            <person name="Mueller R.-W."/>
            <person name="Bruemmer F."/>
            <person name="Labrenz M."/>
            <person name="Spormann A.M."/>
            <person name="Op den Camp H."/>
            <person name="Overmann J."/>
            <person name="Amann R."/>
            <person name="Jetten M.S.M."/>
            <person name="Mascher T."/>
            <person name="Medema M.H."/>
            <person name="Devos D.P."/>
            <person name="Kaster A.-K."/>
            <person name="Ovreas L."/>
            <person name="Rohde M."/>
            <person name="Galperin M.Y."/>
            <person name="Jogler C."/>
        </authorList>
    </citation>
    <scope>NUCLEOTIDE SEQUENCE [LARGE SCALE GENOMIC DNA]</scope>
    <source>
        <strain evidence="1 2">Enr13</strain>
    </source>
</reference>
<keyword evidence="2" id="KW-1185">Reference proteome</keyword>
<evidence type="ECO:0000313" key="2">
    <source>
        <dbReference type="Proteomes" id="UP000319004"/>
    </source>
</evidence>
<protein>
    <submittedName>
        <fullName evidence="1">Uncharacterized protein</fullName>
    </submittedName>
</protein>
<organism evidence="1 2">
    <name type="scientific">Stieleria neptunia</name>
    <dbReference type="NCBI Taxonomy" id="2527979"/>
    <lineage>
        <taxon>Bacteria</taxon>
        <taxon>Pseudomonadati</taxon>
        <taxon>Planctomycetota</taxon>
        <taxon>Planctomycetia</taxon>
        <taxon>Pirellulales</taxon>
        <taxon>Pirellulaceae</taxon>
        <taxon>Stieleria</taxon>
    </lineage>
</organism>
<gene>
    <name evidence="1" type="ORF">Enr13x_39290</name>
</gene>
<name>A0A518HT92_9BACT</name>
<sequence length="46" mass="5432">MHMSDGVKFESVFRSFARPRDLYRSPNKIYFPGKINVVGRNHHAIR</sequence>